<dbReference type="Proteomes" id="UP001172673">
    <property type="component" value="Unassembled WGS sequence"/>
</dbReference>
<accession>A0AA39CGG8</accession>
<dbReference type="PANTHER" id="PTHR37540:SF5">
    <property type="entry name" value="TRANSCRIPTION FACTOR DOMAIN-CONTAINING PROTEIN"/>
    <property type="match status" value="1"/>
</dbReference>
<reference evidence="1" key="1">
    <citation type="submission" date="2022-10" db="EMBL/GenBank/DDBJ databases">
        <title>Culturing micro-colonial fungi from biological soil crusts in the Mojave desert and describing Neophaeococcomyces mojavensis, and introducing the new genera and species Taxawa tesnikishii.</title>
        <authorList>
            <person name="Kurbessoian T."/>
            <person name="Stajich J.E."/>
        </authorList>
    </citation>
    <scope>NUCLEOTIDE SEQUENCE</scope>
    <source>
        <strain evidence="1">TK_41</strain>
    </source>
</reference>
<organism evidence="1 2">
    <name type="scientific">Cladophialophora chaetospira</name>
    <dbReference type="NCBI Taxonomy" id="386627"/>
    <lineage>
        <taxon>Eukaryota</taxon>
        <taxon>Fungi</taxon>
        <taxon>Dikarya</taxon>
        <taxon>Ascomycota</taxon>
        <taxon>Pezizomycotina</taxon>
        <taxon>Eurotiomycetes</taxon>
        <taxon>Chaetothyriomycetidae</taxon>
        <taxon>Chaetothyriales</taxon>
        <taxon>Herpotrichiellaceae</taxon>
        <taxon>Cladophialophora</taxon>
    </lineage>
</organism>
<dbReference type="PANTHER" id="PTHR37540">
    <property type="entry name" value="TRANSCRIPTION FACTOR (ACR-2), PUTATIVE-RELATED-RELATED"/>
    <property type="match status" value="1"/>
</dbReference>
<keyword evidence="2" id="KW-1185">Reference proteome</keyword>
<name>A0AA39CGG8_9EURO</name>
<sequence>MAQQETLWINHDAEHMKALPHRHRVFSHIQNVYLKQKRKEKVKYLRTSAKVPDVSKWRTHARRKDVLGRTPKPEPVVEDVDQDTPCELVPVKHHPLSPVTILNAGDSDPFDAYAIPISAEVNNILAFYRDFIIPSAYHLDGKSKHNLATARSKSDWDACVNGLRDEGEAFAFMGRNSAVAADVSQSQALRQKSLIFRTKSTMALRKKLSVVTNANQSSLYWHIYMLWTAEIAAHNVTAARVHGTMLSKLVKGYFRVGGGLFDKLETGLTMIELMLYLLYGDTAMATQLLTRPVFDVYEWLPTMFKPFASLVATVLPPSPPDLWHLDSAIDSEDFASSIRTCREVFGRWRANSGEGVNDKVATIRYGWGQYQWCIAFGRLMERYCDFKELSEAASGTLDYCYAQQYMALSAVKWGRALTFEIDVCGKRVYEGDIMEGLREALEKSDRPTHSLEWQKWKKARLWAFYIGATTERRHSRSSNGLFHGWFHERFACQVHDMGLLGWEDTTQILNGFLFDSSTYEQERRWFEETVK</sequence>
<dbReference type="AlphaFoldDB" id="A0AA39CGG8"/>
<protein>
    <submittedName>
        <fullName evidence="1">Uncharacterized protein</fullName>
    </submittedName>
</protein>
<comment type="caution">
    <text evidence="1">The sequence shown here is derived from an EMBL/GenBank/DDBJ whole genome shotgun (WGS) entry which is preliminary data.</text>
</comment>
<gene>
    <name evidence="1" type="ORF">H2200_008313</name>
</gene>
<dbReference type="EMBL" id="JAPDRK010000012">
    <property type="protein sequence ID" value="KAJ9607241.1"/>
    <property type="molecule type" value="Genomic_DNA"/>
</dbReference>
<evidence type="ECO:0000313" key="1">
    <source>
        <dbReference type="EMBL" id="KAJ9607241.1"/>
    </source>
</evidence>
<evidence type="ECO:0000313" key="2">
    <source>
        <dbReference type="Proteomes" id="UP001172673"/>
    </source>
</evidence>
<proteinExistence type="predicted"/>